<accession>A0A5B8UYD4</accession>
<evidence type="ECO:0000313" key="4">
    <source>
        <dbReference type="Proteomes" id="UP000321479"/>
    </source>
</evidence>
<dbReference type="SUPFAM" id="SSF54909">
    <property type="entry name" value="Dimeric alpha+beta barrel"/>
    <property type="match status" value="1"/>
</dbReference>
<evidence type="ECO:0000313" key="3">
    <source>
        <dbReference type="EMBL" id="QEC64217.1"/>
    </source>
</evidence>
<reference evidence="3 4" key="1">
    <citation type="journal article" date="2017" name="Curr. Microbiol.">
        <title>Mucilaginibacter ginsenosidivorans sp. nov., Isolated from Soil of Ginseng Field.</title>
        <authorList>
            <person name="Kim M.M."/>
            <person name="Siddiqi M.Z."/>
            <person name="Im W.T."/>
        </authorList>
    </citation>
    <scope>NUCLEOTIDE SEQUENCE [LARGE SCALE GENOMIC DNA]</scope>
    <source>
        <strain evidence="3 4">Gsoil 3017</strain>
    </source>
</reference>
<keyword evidence="4" id="KW-1185">Reference proteome</keyword>
<dbReference type="OrthoDB" id="7782105at2"/>
<dbReference type="EMBL" id="CP042436">
    <property type="protein sequence ID" value="QEC64217.1"/>
    <property type="molecule type" value="Genomic_DNA"/>
</dbReference>
<sequence>MKEFVLLYRSEPLGEIKLTPEGTLAVSKEWENWMGGIAAQNKLVSNGARLGNEGRSVKPGNVVTNGPYVEIKEIIGGLSIIRAESLDEAAEIGKGCPILNVGGCVEVREIIPMNG</sequence>
<organism evidence="3 4">
    <name type="scientific">Mucilaginibacter ginsenosidivorans</name>
    <dbReference type="NCBI Taxonomy" id="398053"/>
    <lineage>
        <taxon>Bacteria</taxon>
        <taxon>Pseudomonadati</taxon>
        <taxon>Bacteroidota</taxon>
        <taxon>Sphingobacteriia</taxon>
        <taxon>Sphingobacteriales</taxon>
        <taxon>Sphingobacteriaceae</taxon>
        <taxon>Mucilaginibacter</taxon>
    </lineage>
</organism>
<dbReference type="RefSeq" id="WP_147032826.1">
    <property type="nucleotide sequence ID" value="NZ_CP042436.1"/>
</dbReference>
<dbReference type="KEGG" id="mgin:FRZ54_17070"/>
<evidence type="ECO:0000259" key="2">
    <source>
        <dbReference type="Pfam" id="PF03795"/>
    </source>
</evidence>
<proteinExistence type="inferred from homology"/>
<dbReference type="Pfam" id="PF03795">
    <property type="entry name" value="YCII"/>
    <property type="match status" value="1"/>
</dbReference>
<dbReference type="InterPro" id="IPR011008">
    <property type="entry name" value="Dimeric_a/b-barrel"/>
</dbReference>
<protein>
    <submittedName>
        <fullName evidence="3">Transcription initiation protein</fullName>
    </submittedName>
</protein>
<dbReference type="Gene3D" id="3.30.70.1060">
    <property type="entry name" value="Dimeric alpha+beta barrel"/>
    <property type="match status" value="1"/>
</dbReference>
<name>A0A5B8UYD4_9SPHI</name>
<comment type="similarity">
    <text evidence="1">Belongs to the YciI family.</text>
</comment>
<dbReference type="AlphaFoldDB" id="A0A5B8UYD4"/>
<dbReference type="InterPro" id="IPR005545">
    <property type="entry name" value="YCII"/>
</dbReference>
<gene>
    <name evidence="3" type="ORF">FRZ54_17070</name>
</gene>
<dbReference type="Proteomes" id="UP000321479">
    <property type="component" value="Chromosome"/>
</dbReference>
<evidence type="ECO:0000256" key="1">
    <source>
        <dbReference type="ARBA" id="ARBA00007689"/>
    </source>
</evidence>
<feature type="domain" description="YCII-related" evidence="2">
    <location>
        <begin position="50"/>
        <end position="114"/>
    </location>
</feature>